<dbReference type="STRING" id="332999.SAMN04488511_10341"/>
<evidence type="ECO:0000313" key="3">
    <source>
        <dbReference type="Proteomes" id="UP000198836"/>
    </source>
</evidence>
<dbReference type="RefSeq" id="WP_090980808.1">
    <property type="nucleotide sequence ID" value="NZ_FOJM01000003.1"/>
</dbReference>
<name>A0A1I0SS40_9SPHI</name>
<feature type="domain" description="Glycosyl transferase family 1" evidence="1">
    <location>
        <begin position="239"/>
        <end position="370"/>
    </location>
</feature>
<dbReference type="AlphaFoldDB" id="A0A1I0SS40"/>
<evidence type="ECO:0000313" key="2">
    <source>
        <dbReference type="EMBL" id="SFA42324.1"/>
    </source>
</evidence>
<protein>
    <submittedName>
        <fullName evidence="2">Glycosyltransferase involved in cell wall bisynthesis</fullName>
    </submittedName>
</protein>
<sequence length="403" mass="45743">MRILHITAYITGGAGIAVMRLHQALLEQGIESEVLCMHALNENLLTGVYKTDQKRPFTNRVTRKLGIDKNTRITEGQTGKYEIFSFPFSHYRLEQDDRVKRADLIHLHWISDFVDVPTFFKAIKKPMVWTAHDLNPILGGFHYEQDVLRNPNFKNAEDLLQRTKHESIRSSGIRFIASSTLTLQKIKQYLPGVKCDQIPCVLDIAGFRRIDKTISREALNIPADSLILGTGADDLENYRKGYWLLLEAIGGLEADEKKFITILTFGAIRAKVTTNNERAINIIRFEPVHDKRFHSLIYSAMDFFINPSLEETFGLTGTEAILCGTPLIASATGGMIDYIEPGVSGYLFDPGDVAELRKLIRQAIISKKEKAATLNSCRARLLEWYKRNDPISKHINLYKEMLS</sequence>
<organism evidence="2 3">
    <name type="scientific">Pedobacter suwonensis</name>
    <dbReference type="NCBI Taxonomy" id="332999"/>
    <lineage>
        <taxon>Bacteria</taxon>
        <taxon>Pseudomonadati</taxon>
        <taxon>Bacteroidota</taxon>
        <taxon>Sphingobacteriia</taxon>
        <taxon>Sphingobacteriales</taxon>
        <taxon>Sphingobacteriaceae</taxon>
        <taxon>Pedobacter</taxon>
    </lineage>
</organism>
<gene>
    <name evidence="2" type="ORF">SAMN04488511_10341</name>
</gene>
<dbReference type="Pfam" id="PF00534">
    <property type="entry name" value="Glycos_transf_1"/>
    <property type="match status" value="1"/>
</dbReference>
<dbReference type="PANTHER" id="PTHR12526">
    <property type="entry name" value="GLYCOSYLTRANSFERASE"/>
    <property type="match status" value="1"/>
</dbReference>
<evidence type="ECO:0000259" key="1">
    <source>
        <dbReference type="Pfam" id="PF00534"/>
    </source>
</evidence>
<dbReference type="OrthoDB" id="9768685at2"/>
<keyword evidence="3" id="KW-1185">Reference proteome</keyword>
<reference evidence="3" key="1">
    <citation type="submission" date="2016-10" db="EMBL/GenBank/DDBJ databases">
        <authorList>
            <person name="Varghese N."/>
            <person name="Submissions S."/>
        </authorList>
    </citation>
    <scope>NUCLEOTIDE SEQUENCE [LARGE SCALE GENOMIC DNA]</scope>
    <source>
        <strain evidence="3">DSM 18130</strain>
    </source>
</reference>
<dbReference type="GO" id="GO:0016757">
    <property type="term" value="F:glycosyltransferase activity"/>
    <property type="evidence" value="ECO:0007669"/>
    <property type="project" value="InterPro"/>
</dbReference>
<dbReference type="Gene3D" id="3.40.50.2000">
    <property type="entry name" value="Glycogen Phosphorylase B"/>
    <property type="match status" value="2"/>
</dbReference>
<keyword evidence="2" id="KW-0808">Transferase</keyword>
<dbReference type="EMBL" id="FOJM01000003">
    <property type="protein sequence ID" value="SFA42324.1"/>
    <property type="molecule type" value="Genomic_DNA"/>
</dbReference>
<proteinExistence type="predicted"/>
<dbReference type="SUPFAM" id="SSF53756">
    <property type="entry name" value="UDP-Glycosyltransferase/glycogen phosphorylase"/>
    <property type="match status" value="1"/>
</dbReference>
<accession>A0A1I0SS40</accession>
<dbReference type="InterPro" id="IPR001296">
    <property type="entry name" value="Glyco_trans_1"/>
</dbReference>
<dbReference type="Proteomes" id="UP000198836">
    <property type="component" value="Unassembled WGS sequence"/>
</dbReference>
<dbReference type="PANTHER" id="PTHR12526:SF635">
    <property type="entry name" value="GLYCOSYL TRANSFERASE GROUP 1"/>
    <property type="match status" value="1"/>
</dbReference>